<dbReference type="Gene3D" id="3.40.50.300">
    <property type="entry name" value="P-loop containing nucleotide triphosphate hydrolases"/>
    <property type="match status" value="1"/>
</dbReference>
<dbReference type="SMART" id="SM00382">
    <property type="entry name" value="AAA"/>
    <property type="match status" value="1"/>
</dbReference>
<evidence type="ECO:0000259" key="8">
    <source>
        <dbReference type="PROSITE" id="PS51902"/>
    </source>
</evidence>
<dbReference type="InterPro" id="IPR010603">
    <property type="entry name" value="Znf_CppX_C4"/>
</dbReference>
<dbReference type="SMART" id="SM00994">
    <property type="entry name" value="zf-C4_ClpX"/>
    <property type="match status" value="1"/>
</dbReference>
<dbReference type="Pfam" id="PF10431">
    <property type="entry name" value="ClpB_D2-small"/>
    <property type="match status" value="1"/>
</dbReference>
<evidence type="ECO:0000256" key="6">
    <source>
        <dbReference type="HAMAP-Rule" id="MF_00175"/>
    </source>
</evidence>
<dbReference type="GO" id="GO:0008270">
    <property type="term" value="F:zinc ion binding"/>
    <property type="evidence" value="ECO:0007669"/>
    <property type="project" value="UniProtKB-UniRule"/>
</dbReference>
<dbReference type="InterPro" id="IPR050052">
    <property type="entry name" value="ATP-dep_Clp_protease_ClpX"/>
</dbReference>
<dbReference type="RefSeq" id="WP_184193248.1">
    <property type="nucleotide sequence ID" value="NZ_JACHGW010000001.1"/>
</dbReference>
<reference evidence="9 10" key="1">
    <citation type="submission" date="2020-08" db="EMBL/GenBank/DDBJ databases">
        <title>Genomic Encyclopedia of Type Strains, Phase IV (KMG-IV): sequencing the most valuable type-strain genomes for metagenomic binning, comparative biology and taxonomic classification.</title>
        <authorList>
            <person name="Goeker M."/>
        </authorList>
    </citation>
    <scope>NUCLEOTIDE SEQUENCE [LARGE SCALE GENOMIC DNA]</scope>
    <source>
        <strain evidence="9 10">DSM 23562</strain>
    </source>
</reference>
<dbReference type="InterPro" id="IPR003593">
    <property type="entry name" value="AAA+_ATPase"/>
</dbReference>
<keyword evidence="3 6" id="KW-0862">Zinc</keyword>
<dbReference type="SMART" id="SM01086">
    <property type="entry name" value="ClpB_D2-small"/>
    <property type="match status" value="1"/>
</dbReference>
<dbReference type="Gene3D" id="1.10.8.60">
    <property type="match status" value="1"/>
</dbReference>
<feature type="domain" description="ClpX-type ZB" evidence="8">
    <location>
        <begin position="1"/>
        <end position="55"/>
    </location>
</feature>
<dbReference type="SUPFAM" id="SSF52540">
    <property type="entry name" value="P-loop containing nucleoside triphosphate hydrolases"/>
    <property type="match status" value="1"/>
</dbReference>
<dbReference type="InterPro" id="IPR003959">
    <property type="entry name" value="ATPase_AAA_core"/>
</dbReference>
<comment type="similarity">
    <text evidence="6 7">Belongs to the ClpX chaperone family.</text>
</comment>
<dbReference type="PANTHER" id="PTHR48102:SF7">
    <property type="entry name" value="ATP-DEPENDENT CLP PROTEASE ATP-BINDING SUBUNIT CLPX-LIKE, MITOCHONDRIAL"/>
    <property type="match status" value="1"/>
</dbReference>
<dbReference type="GO" id="GO:0016887">
    <property type="term" value="F:ATP hydrolysis activity"/>
    <property type="evidence" value="ECO:0007669"/>
    <property type="project" value="InterPro"/>
</dbReference>
<dbReference type="PROSITE" id="PS51902">
    <property type="entry name" value="CLPX_ZB"/>
    <property type="match status" value="1"/>
</dbReference>
<evidence type="ECO:0000256" key="4">
    <source>
        <dbReference type="ARBA" id="ARBA00022840"/>
    </source>
</evidence>
<dbReference type="Proteomes" id="UP000520814">
    <property type="component" value="Unassembled WGS sequence"/>
</dbReference>
<dbReference type="InterPro" id="IPR027417">
    <property type="entry name" value="P-loop_NTPase"/>
</dbReference>
<dbReference type="GO" id="GO:0051603">
    <property type="term" value="P:proteolysis involved in protein catabolic process"/>
    <property type="evidence" value="ECO:0007669"/>
    <property type="project" value="TreeGrafter"/>
</dbReference>
<evidence type="ECO:0000256" key="1">
    <source>
        <dbReference type="ARBA" id="ARBA00022723"/>
    </source>
</evidence>
<evidence type="ECO:0000256" key="2">
    <source>
        <dbReference type="ARBA" id="ARBA00022741"/>
    </source>
</evidence>
<feature type="binding site" evidence="6 7">
    <location>
        <position position="17"/>
    </location>
    <ligand>
        <name>Zn(2+)</name>
        <dbReference type="ChEBI" id="CHEBI:29105"/>
    </ligand>
</feature>
<keyword evidence="9" id="KW-0378">Hydrolase</keyword>
<keyword evidence="2 6" id="KW-0547">Nucleotide-binding</keyword>
<dbReference type="GO" id="GO:0009376">
    <property type="term" value="C:HslUV protease complex"/>
    <property type="evidence" value="ECO:0007669"/>
    <property type="project" value="TreeGrafter"/>
</dbReference>
<dbReference type="PANTHER" id="PTHR48102">
    <property type="entry name" value="ATP-DEPENDENT CLP PROTEASE ATP-BINDING SUBUNIT CLPX-LIKE, MITOCHONDRIAL-RELATED"/>
    <property type="match status" value="1"/>
</dbReference>
<dbReference type="Pfam" id="PF06689">
    <property type="entry name" value="zf-C4_ClpX"/>
    <property type="match status" value="1"/>
</dbReference>
<comment type="subunit">
    <text evidence="6">Component of the ClpX-ClpP complex. Forms a hexameric ring that, in the presence of ATP, binds to fourteen ClpP subunits assembled into a disk-like structure with a central cavity, resembling the structure of eukaryotic proteasomes.</text>
</comment>
<dbReference type="GO" id="GO:0051301">
    <property type="term" value="P:cell division"/>
    <property type="evidence" value="ECO:0007669"/>
    <property type="project" value="TreeGrafter"/>
</dbReference>
<dbReference type="AlphaFoldDB" id="A0A7W9W614"/>
<dbReference type="InterPro" id="IPR038366">
    <property type="entry name" value="Znf_CppX_C4_sf"/>
</dbReference>
<evidence type="ECO:0000256" key="5">
    <source>
        <dbReference type="ARBA" id="ARBA00023186"/>
    </source>
</evidence>
<evidence type="ECO:0000256" key="7">
    <source>
        <dbReference type="PROSITE-ProRule" id="PRU01250"/>
    </source>
</evidence>
<feature type="binding site" evidence="6">
    <location>
        <begin position="116"/>
        <end position="123"/>
    </location>
    <ligand>
        <name>ATP</name>
        <dbReference type="ChEBI" id="CHEBI:30616"/>
    </ligand>
</feature>
<evidence type="ECO:0000313" key="9">
    <source>
        <dbReference type="EMBL" id="MBB6049651.1"/>
    </source>
</evidence>
<dbReference type="CDD" id="cd19497">
    <property type="entry name" value="RecA-like_ClpX"/>
    <property type="match status" value="1"/>
</dbReference>
<dbReference type="GO" id="GO:0008233">
    <property type="term" value="F:peptidase activity"/>
    <property type="evidence" value="ECO:0007669"/>
    <property type="project" value="UniProtKB-KW"/>
</dbReference>
<dbReference type="GO" id="GO:0046983">
    <property type="term" value="F:protein dimerization activity"/>
    <property type="evidence" value="ECO:0007669"/>
    <property type="project" value="UniProtKB-UniRule"/>
</dbReference>
<dbReference type="Pfam" id="PF07724">
    <property type="entry name" value="AAA_2"/>
    <property type="match status" value="1"/>
</dbReference>
<protein>
    <recommendedName>
        <fullName evidence="6">ATP-dependent Clp protease ATP-binding subunit ClpX</fullName>
    </recommendedName>
</protein>
<dbReference type="FunFam" id="3.40.50.300:FF:000005">
    <property type="entry name" value="ATP-dependent Clp protease ATP-binding subunit ClpX"/>
    <property type="match status" value="1"/>
</dbReference>
<dbReference type="HAMAP" id="MF_00175">
    <property type="entry name" value="ClpX"/>
    <property type="match status" value="1"/>
</dbReference>
<organism evidence="9 10">
    <name type="scientific">Armatimonas rosea</name>
    <dbReference type="NCBI Taxonomy" id="685828"/>
    <lineage>
        <taxon>Bacteria</taxon>
        <taxon>Bacillati</taxon>
        <taxon>Armatimonadota</taxon>
        <taxon>Armatimonadia</taxon>
        <taxon>Armatimonadales</taxon>
        <taxon>Armatimonadaceae</taxon>
        <taxon>Armatimonas</taxon>
    </lineage>
</organism>
<keyword evidence="4 6" id="KW-0067">ATP-binding</keyword>
<keyword evidence="9" id="KW-0645">Protease</keyword>
<keyword evidence="5 6" id="KW-0143">Chaperone</keyword>
<evidence type="ECO:0000256" key="3">
    <source>
        <dbReference type="ARBA" id="ARBA00022833"/>
    </source>
</evidence>
<accession>A0A7W9W614</accession>
<sequence>MPRIGGYDRHDNRCVLCGKSREQVRKLILGVHGGVCLDCVGLCNDIIRTESVQEEVLPTGHLPKPRDIHRQLSQYVVGQDRAKRALSVAVYNHYKRIQAPASDVELQKSNILLLGPTGSGKTLLAQTLARVLNVPFAIADATSITEAGYVGEDVENILLKLIQASDNGDTLPNIIKRAERGIIYIDEIDKIARKADSPSITRDVSGEGVQQALLKILEGTVANVPPQGGRKHPQQEYVQIDTSNILFICGGAFDGLSEIVERRRNRKSLGFRASVAAQAEPIDEDPFSHVQPEDLQHYGLIPEFIGRLPVMAALAPLDEAALVRILTEPRNALTRQYRRFFELDGVGLHFTDGALTEIARQAILRGTGARALRTIIEEATMDIMYEVPSQRDIEEVVITEESIRDKQAPDIRYFDRAA</sequence>
<dbReference type="NCBIfam" id="NF003745">
    <property type="entry name" value="PRK05342.1"/>
    <property type="match status" value="1"/>
</dbReference>
<dbReference type="NCBIfam" id="TIGR00382">
    <property type="entry name" value="clpX"/>
    <property type="match status" value="1"/>
</dbReference>
<feature type="binding site" evidence="6 7">
    <location>
        <position position="14"/>
    </location>
    <ligand>
        <name>Zn(2+)</name>
        <dbReference type="ChEBI" id="CHEBI:29105"/>
    </ligand>
</feature>
<proteinExistence type="inferred from homology"/>
<dbReference type="Gene3D" id="6.20.220.10">
    <property type="entry name" value="ClpX chaperone, C4-type zinc finger domain"/>
    <property type="match status" value="1"/>
</dbReference>
<keyword evidence="1 6" id="KW-0479">Metal-binding</keyword>
<dbReference type="InterPro" id="IPR059188">
    <property type="entry name" value="Znf_CLPX-like"/>
</dbReference>
<dbReference type="FunFam" id="1.10.8.60:FF:000002">
    <property type="entry name" value="ATP-dependent Clp protease ATP-binding subunit ClpX"/>
    <property type="match status" value="1"/>
</dbReference>
<dbReference type="GO" id="GO:0051082">
    <property type="term" value="F:unfolded protein binding"/>
    <property type="evidence" value="ECO:0007669"/>
    <property type="project" value="UniProtKB-UniRule"/>
</dbReference>
<dbReference type="InterPro" id="IPR004487">
    <property type="entry name" value="Clp_protease_ATP-bd_su_ClpX"/>
</dbReference>
<dbReference type="GO" id="GO:0140662">
    <property type="term" value="F:ATP-dependent protein folding chaperone"/>
    <property type="evidence" value="ECO:0007669"/>
    <property type="project" value="InterPro"/>
</dbReference>
<dbReference type="GO" id="GO:0005524">
    <property type="term" value="F:ATP binding"/>
    <property type="evidence" value="ECO:0007669"/>
    <property type="project" value="UniProtKB-UniRule"/>
</dbReference>
<dbReference type="InterPro" id="IPR046425">
    <property type="entry name" value="ClpX_bact"/>
</dbReference>
<dbReference type="EMBL" id="JACHGW010000001">
    <property type="protein sequence ID" value="MBB6049651.1"/>
    <property type="molecule type" value="Genomic_DNA"/>
</dbReference>
<keyword evidence="10" id="KW-1185">Reference proteome</keyword>
<comment type="caution">
    <text evidence="9">The sequence shown here is derived from an EMBL/GenBank/DDBJ whole genome shotgun (WGS) entry which is preliminary data.</text>
</comment>
<gene>
    <name evidence="6" type="primary">clpX</name>
    <name evidence="9" type="ORF">HNQ39_001413</name>
</gene>
<comment type="function">
    <text evidence="6">ATP-dependent specificity component of the Clp protease. It directs the protease to specific substrates. Can perform chaperone functions in the absence of ClpP.</text>
</comment>
<feature type="binding site" evidence="6 7">
    <location>
        <position position="36"/>
    </location>
    <ligand>
        <name>Zn(2+)</name>
        <dbReference type="ChEBI" id="CHEBI:29105"/>
    </ligand>
</feature>
<dbReference type="InterPro" id="IPR019489">
    <property type="entry name" value="Clp_ATPase_C"/>
</dbReference>
<feature type="binding site" evidence="6 7">
    <location>
        <position position="39"/>
    </location>
    <ligand>
        <name>Zn(2+)</name>
        <dbReference type="ChEBI" id="CHEBI:29105"/>
    </ligand>
</feature>
<evidence type="ECO:0000313" key="10">
    <source>
        <dbReference type="Proteomes" id="UP000520814"/>
    </source>
</evidence>
<name>A0A7W9W614_ARMRO</name>